<dbReference type="OrthoDB" id="8447236at2"/>
<keyword evidence="3" id="KW-1185">Reference proteome</keyword>
<proteinExistence type="predicted"/>
<dbReference type="EMBL" id="MZXV01000040">
    <property type="protein sequence ID" value="PZV36982.1"/>
    <property type="molecule type" value="Genomic_DNA"/>
</dbReference>
<name>A0A2W7C1P4_9HYPH</name>
<keyword evidence="1" id="KW-1133">Transmembrane helix</keyword>
<gene>
    <name evidence="2" type="ORF">B5V02_20075</name>
</gene>
<dbReference type="RefSeq" id="WP_111545887.1">
    <property type="nucleotide sequence ID" value="NZ_MZXV01000040.1"/>
</dbReference>
<evidence type="ECO:0000313" key="2">
    <source>
        <dbReference type="EMBL" id="PZV36982.1"/>
    </source>
</evidence>
<reference evidence="3" key="1">
    <citation type="submission" date="2017-03" db="EMBL/GenBank/DDBJ databases">
        <authorList>
            <person name="Safronova V.I."/>
            <person name="Sazanova A.L."/>
            <person name="Chirak E.R."/>
        </authorList>
    </citation>
    <scope>NUCLEOTIDE SEQUENCE [LARGE SCALE GENOMIC DNA]</scope>
    <source>
        <strain evidence="3">Ach-343</strain>
    </source>
</reference>
<protein>
    <submittedName>
        <fullName evidence="2">Uncharacterized protein</fullName>
    </submittedName>
</protein>
<dbReference type="AlphaFoldDB" id="A0A2W7C1P4"/>
<accession>A0A2W7C1P4</accession>
<keyword evidence="1" id="KW-0472">Membrane</keyword>
<evidence type="ECO:0000313" key="3">
    <source>
        <dbReference type="Proteomes" id="UP000248616"/>
    </source>
</evidence>
<feature type="transmembrane region" description="Helical" evidence="1">
    <location>
        <begin position="129"/>
        <end position="146"/>
    </location>
</feature>
<evidence type="ECO:0000256" key="1">
    <source>
        <dbReference type="SAM" id="Phobius"/>
    </source>
</evidence>
<organism evidence="2 3">
    <name type="scientific">Mesorhizobium kowhaii</name>
    <dbReference type="NCBI Taxonomy" id="1300272"/>
    <lineage>
        <taxon>Bacteria</taxon>
        <taxon>Pseudomonadati</taxon>
        <taxon>Pseudomonadota</taxon>
        <taxon>Alphaproteobacteria</taxon>
        <taxon>Hyphomicrobiales</taxon>
        <taxon>Phyllobacteriaceae</taxon>
        <taxon>Mesorhizobium</taxon>
    </lineage>
</organism>
<keyword evidence="1" id="KW-0812">Transmembrane</keyword>
<sequence length="147" mass="15409">MTGNAYRERADRFARMLMQQAAWPAAVVVAANSLAPLAASARGAFETLPAAIALSVSAASAVAVLALSALLVFDALLFRLMASHNDEASGGAAVDGILARMRLKPSPSTTRPLDDRMAGTRRLLFKQRAALALFAAALLTAGFWAPR</sequence>
<comment type="caution">
    <text evidence="2">The sequence shown here is derived from an EMBL/GenBank/DDBJ whole genome shotgun (WGS) entry which is preliminary data.</text>
</comment>
<feature type="transmembrane region" description="Helical" evidence="1">
    <location>
        <begin position="50"/>
        <end position="73"/>
    </location>
</feature>
<dbReference type="Proteomes" id="UP000248616">
    <property type="component" value="Unassembled WGS sequence"/>
</dbReference>